<comment type="caution">
    <text evidence="2">The sequence shown here is derived from an EMBL/GenBank/DDBJ whole genome shotgun (WGS) entry which is preliminary data.</text>
</comment>
<dbReference type="InterPro" id="IPR046200">
    <property type="entry name" value="DUF6233"/>
</dbReference>
<evidence type="ECO:0000256" key="1">
    <source>
        <dbReference type="SAM" id="MobiDB-lite"/>
    </source>
</evidence>
<dbReference type="Pfam" id="PF19746">
    <property type="entry name" value="DUF6233"/>
    <property type="match status" value="1"/>
</dbReference>
<dbReference type="RefSeq" id="WP_311570497.1">
    <property type="nucleotide sequence ID" value="NZ_JAVRFH010000001.1"/>
</dbReference>
<keyword evidence="3" id="KW-1185">Reference proteome</keyword>
<organism evidence="2 3">
    <name type="scientific">Streptomyces lancefieldiae</name>
    <dbReference type="NCBI Taxonomy" id="3075520"/>
    <lineage>
        <taxon>Bacteria</taxon>
        <taxon>Bacillati</taxon>
        <taxon>Actinomycetota</taxon>
        <taxon>Actinomycetes</taxon>
        <taxon>Kitasatosporales</taxon>
        <taxon>Streptomycetaceae</taxon>
        <taxon>Streptomyces</taxon>
    </lineage>
</organism>
<dbReference type="Proteomes" id="UP001180724">
    <property type="component" value="Unassembled WGS sequence"/>
</dbReference>
<protein>
    <submittedName>
        <fullName evidence="2">DUF6233 domain-containing protein</fullName>
    </submittedName>
</protein>
<evidence type="ECO:0000313" key="2">
    <source>
        <dbReference type="EMBL" id="MDT0608908.1"/>
    </source>
</evidence>
<sequence length="112" mass="12408">MTDLPPDLPRLRTLETWLVLTLDEVRAAIAAAEQREQERQRGIEARPAPPDWLLEQGLNRDSPPVQVHVGDCWNAGKRRRGISRSEALQALADGVRACGACRPDSELGFLEG</sequence>
<proteinExistence type="predicted"/>
<accession>A0ABU3AIL1</accession>
<name>A0ABU3AIL1_9ACTN</name>
<dbReference type="EMBL" id="JAVRFH010000001">
    <property type="protein sequence ID" value="MDT0608908.1"/>
    <property type="molecule type" value="Genomic_DNA"/>
</dbReference>
<gene>
    <name evidence="2" type="ORF">RM812_01400</name>
</gene>
<feature type="region of interest" description="Disordered" evidence="1">
    <location>
        <begin position="33"/>
        <end position="60"/>
    </location>
</feature>
<evidence type="ECO:0000313" key="3">
    <source>
        <dbReference type="Proteomes" id="UP001180724"/>
    </source>
</evidence>
<reference evidence="2" key="1">
    <citation type="submission" date="2024-05" db="EMBL/GenBank/DDBJ databases">
        <title>30 novel species of actinomycetes from the DSMZ collection.</title>
        <authorList>
            <person name="Nouioui I."/>
        </authorList>
    </citation>
    <scope>NUCLEOTIDE SEQUENCE</scope>
    <source>
        <strain evidence="2">DSM 40712</strain>
    </source>
</reference>
<feature type="compositionally biased region" description="Basic and acidic residues" evidence="1">
    <location>
        <begin position="33"/>
        <end position="44"/>
    </location>
</feature>